<dbReference type="InParanoid" id="Q236H2"/>
<sequence>MGQNGSTNCCGTTADCQQTEVEVSEYQLNQNQSLKRPAQIQSQNGVALSEQQQKQLEEQHKILIQQQQQIQQDQHLGSTQQFQTGNDKSSTKKKKNMQNQELANHLRKISNNDRIIMENSIIHSTTKRLNEVTSTKKIKKELSEIVHFAKVLQLKIISSSTLSKGSLLYINAQGLENSLRKELDGMTFFGCKKRCRNIDNINQGQFDNFSSYSSSSSNEDEMEEDDHTFDQAASNQILDDIYDDQDNNQQNNIQNKQQFLQQKNQSSFPKSNLQSQQQQKSGLNSKNNLKQSSSVSAQQKFNNLRGSLKQKNQKDVDISFEEEEEKENNPLQMNKNGQQKQNGSLAKKQNQINNNNVNKTTGDGFKKNLITKQQQSNQMKKEELKDSKYINKSVNPQSNKINLNIKTENFKNNKNQFILEEKKNKVNKNGEIVNDFVIPSPDPEISKRHRGRHFQIYYDRTSNSYKIKDLGIGFGCFYKLDGPLLLKDNHLLNIGLIFVVINFTLNQDNTVLDASTINKSSNTTQQQHPSNNSQLKNNQSFLISQNISNNNKNTQNNQNQIQLQNNQLTSLNQSVDFVNESINKICIRLKFFGGPCNGESCVLDPQKETFATIGRNKEQCTLHFDDHLLSKIQCRIVFKPNEGWYLIDGSQKRASTNGTWLYLAEEKEIYEGMIFKANQTLFQCSMQ</sequence>
<dbReference type="Gene3D" id="2.60.200.20">
    <property type="match status" value="1"/>
</dbReference>
<evidence type="ECO:0000313" key="5">
    <source>
        <dbReference type="Proteomes" id="UP000009168"/>
    </source>
</evidence>
<dbReference type="InterPro" id="IPR008984">
    <property type="entry name" value="SMAD_FHA_dom_sf"/>
</dbReference>
<dbReference type="OrthoDB" id="310858at2759"/>
<evidence type="ECO:0000313" key="4">
    <source>
        <dbReference type="EMBL" id="EAR92528.1"/>
    </source>
</evidence>
<feature type="region of interest" description="Disordered" evidence="2">
    <location>
        <begin position="261"/>
        <end position="366"/>
    </location>
</feature>
<name>Q236H2_TETTS</name>
<dbReference type="KEGG" id="tet:TTHERM_00089230"/>
<dbReference type="InterPro" id="IPR000253">
    <property type="entry name" value="FHA_dom"/>
</dbReference>
<dbReference type="SMART" id="SM00240">
    <property type="entry name" value="FHA"/>
    <property type="match status" value="1"/>
</dbReference>
<feature type="compositionally biased region" description="Acidic residues" evidence="2">
    <location>
        <begin position="218"/>
        <end position="227"/>
    </location>
</feature>
<dbReference type="Proteomes" id="UP000009168">
    <property type="component" value="Unassembled WGS sequence"/>
</dbReference>
<dbReference type="CDD" id="cd00060">
    <property type="entry name" value="FHA"/>
    <property type="match status" value="2"/>
</dbReference>
<feature type="compositionally biased region" description="Polar residues" evidence="2">
    <location>
        <begin position="77"/>
        <end position="88"/>
    </location>
</feature>
<dbReference type="EMBL" id="GG662749">
    <property type="protein sequence ID" value="EAR92528.1"/>
    <property type="molecule type" value="Genomic_DNA"/>
</dbReference>
<dbReference type="SUPFAM" id="SSF49879">
    <property type="entry name" value="SMAD/FHA domain"/>
    <property type="match status" value="1"/>
</dbReference>
<feature type="coiled-coil region" evidence="1">
    <location>
        <begin position="46"/>
        <end position="73"/>
    </location>
</feature>
<dbReference type="eggNOG" id="ENOG502R2S3">
    <property type="taxonomic scope" value="Eukaryota"/>
</dbReference>
<keyword evidence="1" id="KW-0175">Coiled coil</keyword>
<dbReference type="Pfam" id="PF00498">
    <property type="entry name" value="FHA"/>
    <property type="match status" value="1"/>
</dbReference>
<reference evidence="5" key="1">
    <citation type="journal article" date="2006" name="PLoS Biol.">
        <title>Macronuclear genome sequence of the ciliate Tetrahymena thermophila, a model eukaryote.</title>
        <authorList>
            <person name="Eisen J.A."/>
            <person name="Coyne R.S."/>
            <person name="Wu M."/>
            <person name="Wu D."/>
            <person name="Thiagarajan M."/>
            <person name="Wortman J.R."/>
            <person name="Badger J.H."/>
            <person name="Ren Q."/>
            <person name="Amedeo P."/>
            <person name="Jones K.M."/>
            <person name="Tallon L.J."/>
            <person name="Delcher A.L."/>
            <person name="Salzberg S.L."/>
            <person name="Silva J.C."/>
            <person name="Haas B.J."/>
            <person name="Majoros W.H."/>
            <person name="Farzad M."/>
            <person name="Carlton J.M."/>
            <person name="Smith R.K. Jr."/>
            <person name="Garg J."/>
            <person name="Pearlman R.E."/>
            <person name="Karrer K.M."/>
            <person name="Sun L."/>
            <person name="Manning G."/>
            <person name="Elde N.C."/>
            <person name="Turkewitz A.P."/>
            <person name="Asai D.J."/>
            <person name="Wilkes D.E."/>
            <person name="Wang Y."/>
            <person name="Cai H."/>
            <person name="Collins K."/>
            <person name="Stewart B.A."/>
            <person name="Lee S.R."/>
            <person name="Wilamowska K."/>
            <person name="Weinberg Z."/>
            <person name="Ruzzo W.L."/>
            <person name="Wloga D."/>
            <person name="Gaertig J."/>
            <person name="Frankel J."/>
            <person name="Tsao C.-C."/>
            <person name="Gorovsky M.A."/>
            <person name="Keeling P.J."/>
            <person name="Waller R.F."/>
            <person name="Patron N.J."/>
            <person name="Cherry J.M."/>
            <person name="Stover N.A."/>
            <person name="Krieger C.J."/>
            <person name="del Toro C."/>
            <person name="Ryder H.F."/>
            <person name="Williamson S.C."/>
            <person name="Barbeau R.A."/>
            <person name="Hamilton E.P."/>
            <person name="Orias E."/>
        </authorList>
    </citation>
    <scope>NUCLEOTIDE SEQUENCE [LARGE SCALE GENOMIC DNA]</scope>
    <source>
        <strain evidence="5">SB210</strain>
    </source>
</reference>
<feature type="region of interest" description="Disordered" evidence="2">
    <location>
        <begin position="207"/>
        <end position="228"/>
    </location>
</feature>
<accession>Q236H2</accession>
<gene>
    <name evidence="4" type="ORF">TTHERM_00089230</name>
</gene>
<evidence type="ECO:0000259" key="3">
    <source>
        <dbReference type="PROSITE" id="PS50006"/>
    </source>
</evidence>
<evidence type="ECO:0000256" key="1">
    <source>
        <dbReference type="SAM" id="Coils"/>
    </source>
</evidence>
<protein>
    <submittedName>
        <fullName evidence="4">FHA domain protein</fullName>
    </submittedName>
</protein>
<dbReference type="PROSITE" id="PS50006">
    <property type="entry name" value="FHA_DOMAIN"/>
    <property type="match status" value="1"/>
</dbReference>
<organism evidence="4 5">
    <name type="scientific">Tetrahymena thermophila (strain SB210)</name>
    <dbReference type="NCBI Taxonomy" id="312017"/>
    <lineage>
        <taxon>Eukaryota</taxon>
        <taxon>Sar</taxon>
        <taxon>Alveolata</taxon>
        <taxon>Ciliophora</taxon>
        <taxon>Intramacronucleata</taxon>
        <taxon>Oligohymenophorea</taxon>
        <taxon>Hymenostomatida</taxon>
        <taxon>Tetrahymenina</taxon>
        <taxon>Tetrahymenidae</taxon>
        <taxon>Tetrahymena</taxon>
    </lineage>
</organism>
<dbReference type="RefSeq" id="XP_001012773.1">
    <property type="nucleotide sequence ID" value="XM_001012773.2"/>
</dbReference>
<feature type="compositionally biased region" description="Low complexity" evidence="2">
    <location>
        <begin position="261"/>
        <end position="296"/>
    </location>
</feature>
<proteinExistence type="predicted"/>
<feature type="compositionally biased region" description="Low complexity" evidence="2">
    <location>
        <begin position="207"/>
        <end position="217"/>
    </location>
</feature>
<dbReference type="GeneID" id="7841701"/>
<dbReference type="HOGENOM" id="CLU_400914_0_0_1"/>
<feature type="compositionally biased region" description="Low complexity" evidence="2">
    <location>
        <begin position="334"/>
        <end position="359"/>
    </location>
</feature>
<feature type="domain" description="FHA" evidence="3">
    <location>
        <begin position="611"/>
        <end position="661"/>
    </location>
</feature>
<dbReference type="AlphaFoldDB" id="Q236H2"/>
<keyword evidence="5" id="KW-1185">Reference proteome</keyword>
<feature type="region of interest" description="Disordered" evidence="2">
    <location>
        <begin position="74"/>
        <end position="99"/>
    </location>
</feature>
<evidence type="ECO:0000256" key="2">
    <source>
        <dbReference type="SAM" id="MobiDB-lite"/>
    </source>
</evidence>